<proteinExistence type="predicted"/>
<dbReference type="RefSeq" id="XP_060332813.1">
    <property type="nucleotide sequence ID" value="XM_060472532.1"/>
</dbReference>
<keyword evidence="1" id="KW-0732">Signal</keyword>
<sequence length="277" mass="31789">MGMTPLPYRRLLLALSYLQYLLFLPERHYANLALQASLSLAKNGRPSWFSDLLHVLRRLAPSLSLSPSADITIDGIIHLIDNVEKIAEQSLTEVINRSPKGRMLRGFYNDISVPRALAKFMSKSPKIARYKSYLNLPIPSHRKSLTRLLMSAHTLAVEVLRWKERYRPFVLRHWRLCRFCKVAVEDEPHAMLGCCANNTLVHRRHRFRADIAAIIPDMGLLWSSPCTLQEQLWFLLRVSSIEGVVAKFIHDIFTIYSSEPVYVAPLALWADSPVMQD</sequence>
<feature type="chain" id="PRO_5041370204" description="Reverse transcriptase zinc-binding domain-containing protein" evidence="1">
    <location>
        <begin position="24"/>
        <end position="277"/>
    </location>
</feature>
<dbReference type="EMBL" id="JAUEPS010000011">
    <property type="protein sequence ID" value="KAK0460916.1"/>
    <property type="molecule type" value="Genomic_DNA"/>
</dbReference>
<evidence type="ECO:0000313" key="2">
    <source>
        <dbReference type="EMBL" id="KAK0460916.1"/>
    </source>
</evidence>
<dbReference type="GeneID" id="85356080"/>
<feature type="signal peptide" evidence="1">
    <location>
        <begin position="1"/>
        <end position="23"/>
    </location>
</feature>
<gene>
    <name evidence="2" type="ORF">EV420DRAFT_1529147</name>
</gene>
<evidence type="ECO:0000313" key="3">
    <source>
        <dbReference type="Proteomes" id="UP001175211"/>
    </source>
</evidence>
<reference evidence="2" key="1">
    <citation type="submission" date="2023-06" db="EMBL/GenBank/DDBJ databases">
        <authorList>
            <consortium name="Lawrence Berkeley National Laboratory"/>
            <person name="Ahrendt S."/>
            <person name="Sahu N."/>
            <person name="Indic B."/>
            <person name="Wong-Bajracharya J."/>
            <person name="Merenyi Z."/>
            <person name="Ke H.-M."/>
            <person name="Monk M."/>
            <person name="Kocsube S."/>
            <person name="Drula E."/>
            <person name="Lipzen A."/>
            <person name="Balint B."/>
            <person name="Henrissat B."/>
            <person name="Andreopoulos B."/>
            <person name="Martin F.M."/>
            <person name="Harder C.B."/>
            <person name="Rigling D."/>
            <person name="Ford K.L."/>
            <person name="Foster G.D."/>
            <person name="Pangilinan J."/>
            <person name="Papanicolaou A."/>
            <person name="Barry K."/>
            <person name="LaButti K."/>
            <person name="Viragh M."/>
            <person name="Koriabine M."/>
            <person name="Yan M."/>
            <person name="Riley R."/>
            <person name="Champramary S."/>
            <person name="Plett K.L."/>
            <person name="Tsai I.J."/>
            <person name="Slot J."/>
            <person name="Sipos G."/>
            <person name="Plett J."/>
            <person name="Nagy L.G."/>
            <person name="Grigoriev I.V."/>
        </authorList>
    </citation>
    <scope>NUCLEOTIDE SEQUENCE</scope>
    <source>
        <strain evidence="2">CCBAS 213</strain>
    </source>
</reference>
<accession>A0AA39T320</accession>
<keyword evidence="3" id="KW-1185">Reference proteome</keyword>
<comment type="caution">
    <text evidence="2">The sequence shown here is derived from an EMBL/GenBank/DDBJ whole genome shotgun (WGS) entry which is preliminary data.</text>
</comment>
<evidence type="ECO:0008006" key="4">
    <source>
        <dbReference type="Google" id="ProtNLM"/>
    </source>
</evidence>
<protein>
    <recommendedName>
        <fullName evidence="4">Reverse transcriptase zinc-binding domain-containing protein</fullName>
    </recommendedName>
</protein>
<dbReference type="AlphaFoldDB" id="A0AA39T320"/>
<organism evidence="2 3">
    <name type="scientific">Armillaria tabescens</name>
    <name type="common">Ringless honey mushroom</name>
    <name type="synonym">Agaricus tabescens</name>
    <dbReference type="NCBI Taxonomy" id="1929756"/>
    <lineage>
        <taxon>Eukaryota</taxon>
        <taxon>Fungi</taxon>
        <taxon>Dikarya</taxon>
        <taxon>Basidiomycota</taxon>
        <taxon>Agaricomycotina</taxon>
        <taxon>Agaricomycetes</taxon>
        <taxon>Agaricomycetidae</taxon>
        <taxon>Agaricales</taxon>
        <taxon>Marasmiineae</taxon>
        <taxon>Physalacriaceae</taxon>
        <taxon>Desarmillaria</taxon>
    </lineage>
</organism>
<name>A0AA39T320_ARMTA</name>
<dbReference type="Proteomes" id="UP001175211">
    <property type="component" value="Unassembled WGS sequence"/>
</dbReference>
<evidence type="ECO:0000256" key="1">
    <source>
        <dbReference type="SAM" id="SignalP"/>
    </source>
</evidence>